<feature type="domain" description="FAD-binding" evidence="4">
    <location>
        <begin position="7"/>
        <end position="173"/>
    </location>
</feature>
<dbReference type="AlphaFoldDB" id="A0A919GVR2"/>
<proteinExistence type="predicted"/>
<keyword evidence="2" id="KW-0503">Monooxygenase</keyword>
<evidence type="ECO:0000313" key="6">
    <source>
        <dbReference type="Proteomes" id="UP000600026"/>
    </source>
</evidence>
<dbReference type="PANTHER" id="PTHR13789:SF268">
    <property type="entry name" value="5-METHYLPHENAZINE-1-CARBOXYLATE 1-MONOOXYGENASE"/>
    <property type="match status" value="1"/>
</dbReference>
<evidence type="ECO:0000313" key="5">
    <source>
        <dbReference type="EMBL" id="GHI85200.1"/>
    </source>
</evidence>
<dbReference type="InterPro" id="IPR002938">
    <property type="entry name" value="FAD-bd"/>
</dbReference>
<dbReference type="GO" id="GO:0071949">
    <property type="term" value="F:FAD binding"/>
    <property type="evidence" value="ECO:0007669"/>
    <property type="project" value="InterPro"/>
</dbReference>
<dbReference type="SUPFAM" id="SSF51905">
    <property type="entry name" value="FAD/NAD(P)-binding domain"/>
    <property type="match status" value="1"/>
</dbReference>
<dbReference type="PRINTS" id="PR00420">
    <property type="entry name" value="RNGMNOXGNASE"/>
</dbReference>
<evidence type="ECO:0000259" key="4">
    <source>
        <dbReference type="Pfam" id="PF01494"/>
    </source>
</evidence>
<protein>
    <recommendedName>
        <fullName evidence="4">FAD-binding domain-containing protein</fullName>
    </recommendedName>
</protein>
<evidence type="ECO:0000256" key="3">
    <source>
        <dbReference type="SAM" id="MobiDB-lite"/>
    </source>
</evidence>
<dbReference type="Pfam" id="PF01494">
    <property type="entry name" value="FAD_binding_3"/>
    <property type="match status" value="1"/>
</dbReference>
<feature type="compositionally biased region" description="Basic and acidic residues" evidence="3">
    <location>
        <begin position="203"/>
        <end position="223"/>
    </location>
</feature>
<sequence>MPEEDAPLLVVGAGIGGLGTAVALGRRRIPYVLVEALPRPRAIDAGILLQHNTVHVLDALGVGEGLAAAARRVTGTSIRSVSIRSVSGRLLAAVDPADVEGAAGAPALGIHRRDLHEALPARIPASALVTGDPACGFRTHPGGAELRLRSGRRLSGRGIVAADGIDSLVRSRLYGAQPAVRSGTTCLPGLTTAAAGEQDDGPDDGRDDGRDGRPDDRPDDRTTDGTPAPCANGGATDCSSASSRSRRAGPPGSRSPPPPS</sequence>
<dbReference type="InterPro" id="IPR036188">
    <property type="entry name" value="FAD/NAD-bd_sf"/>
</dbReference>
<evidence type="ECO:0000256" key="1">
    <source>
        <dbReference type="ARBA" id="ARBA00023002"/>
    </source>
</evidence>
<organism evidence="5 6">
    <name type="scientific">Streptomyces xanthophaeus</name>
    <dbReference type="NCBI Taxonomy" id="67385"/>
    <lineage>
        <taxon>Bacteria</taxon>
        <taxon>Bacillati</taxon>
        <taxon>Actinomycetota</taxon>
        <taxon>Actinomycetes</taxon>
        <taxon>Kitasatosporales</taxon>
        <taxon>Streptomycetaceae</taxon>
        <taxon>Streptomyces</taxon>
    </lineage>
</organism>
<keyword evidence="6" id="KW-1185">Reference proteome</keyword>
<dbReference type="EMBL" id="BNEE01000006">
    <property type="protein sequence ID" value="GHI85200.1"/>
    <property type="molecule type" value="Genomic_DNA"/>
</dbReference>
<reference evidence="5" key="1">
    <citation type="submission" date="2020-09" db="EMBL/GenBank/DDBJ databases">
        <title>Whole genome shotgun sequence of Streptomyces xanthophaeus NBRC 12829.</title>
        <authorList>
            <person name="Komaki H."/>
            <person name="Tamura T."/>
        </authorList>
    </citation>
    <scope>NUCLEOTIDE SEQUENCE</scope>
    <source>
        <strain evidence="5">NBRC 12829</strain>
    </source>
</reference>
<evidence type="ECO:0000256" key="2">
    <source>
        <dbReference type="ARBA" id="ARBA00023033"/>
    </source>
</evidence>
<dbReference type="Proteomes" id="UP000600026">
    <property type="component" value="Unassembled WGS sequence"/>
</dbReference>
<dbReference type="PANTHER" id="PTHR13789">
    <property type="entry name" value="MONOOXYGENASE"/>
    <property type="match status" value="1"/>
</dbReference>
<feature type="region of interest" description="Disordered" evidence="3">
    <location>
        <begin position="181"/>
        <end position="260"/>
    </location>
</feature>
<accession>A0A919GVR2</accession>
<gene>
    <name evidence="5" type="ORF">Sxan_25640</name>
</gene>
<dbReference type="RefSeq" id="WP_051901909.1">
    <property type="nucleotide sequence ID" value="NZ_BNEE01000006.1"/>
</dbReference>
<dbReference type="InterPro" id="IPR050493">
    <property type="entry name" value="FAD-dep_Monooxygenase_BioMet"/>
</dbReference>
<name>A0A919GVR2_9ACTN</name>
<dbReference type="GO" id="GO:0004497">
    <property type="term" value="F:monooxygenase activity"/>
    <property type="evidence" value="ECO:0007669"/>
    <property type="project" value="UniProtKB-KW"/>
</dbReference>
<feature type="compositionally biased region" description="Low complexity" evidence="3">
    <location>
        <begin position="239"/>
        <end position="252"/>
    </location>
</feature>
<keyword evidence="1" id="KW-0560">Oxidoreductase</keyword>
<comment type="caution">
    <text evidence="5">The sequence shown here is derived from an EMBL/GenBank/DDBJ whole genome shotgun (WGS) entry which is preliminary data.</text>
</comment>
<dbReference type="Gene3D" id="3.50.50.60">
    <property type="entry name" value="FAD/NAD(P)-binding domain"/>
    <property type="match status" value="1"/>
</dbReference>